<feature type="signal peptide" evidence="9">
    <location>
        <begin position="1"/>
        <end position="16"/>
    </location>
</feature>
<dbReference type="EMBL" id="AGBW02008039">
    <property type="protein sequence ID" value="OWR54234.1"/>
    <property type="molecule type" value="Genomic_DNA"/>
</dbReference>
<dbReference type="Proteomes" id="UP000007151">
    <property type="component" value="Unassembled WGS sequence"/>
</dbReference>
<dbReference type="SUPFAM" id="SSF81338">
    <property type="entry name" value="Aquaporin-like"/>
    <property type="match status" value="1"/>
</dbReference>
<comment type="caution">
    <text evidence="10">The sequence shown here is derived from an EMBL/GenBank/DDBJ whole genome shotgun (WGS) entry which is preliminary data.</text>
</comment>
<evidence type="ECO:0000256" key="1">
    <source>
        <dbReference type="ARBA" id="ARBA00004141"/>
    </source>
</evidence>
<evidence type="ECO:0000256" key="2">
    <source>
        <dbReference type="ARBA" id="ARBA00006175"/>
    </source>
</evidence>
<dbReference type="InterPro" id="IPR034294">
    <property type="entry name" value="Aquaporin_transptr"/>
</dbReference>
<keyword evidence="5 8" id="KW-1133">Transmembrane helix</keyword>
<comment type="similarity">
    <text evidence="2 7">Belongs to the MIP/aquaporin (TC 1.A.8) family.</text>
</comment>
<feature type="transmembrane region" description="Helical" evidence="8">
    <location>
        <begin position="26"/>
        <end position="46"/>
    </location>
</feature>
<sequence length="213" mass="22865">MLLLFLGCMTTIPLDGFDIHPPMYSAIGFGTVVLFNIASFGHISGAHMNPSVTLSALLWGNLTLPLGIAYVIAQCLGAIVGYGLLVAVSPVNLIEECICMTTPHPNHAVYQAIIVEIILSLALGFINCSVWDPVNKEKVDGIPLRLGFTIVALSLAGGPLTGASMNPARSLAPALWTGNWSQHWIYWVGPLIGGALAPIIYKLMWLKKEKPYV</sequence>
<organism evidence="10 11">
    <name type="scientific">Danaus plexippus plexippus</name>
    <dbReference type="NCBI Taxonomy" id="278856"/>
    <lineage>
        <taxon>Eukaryota</taxon>
        <taxon>Metazoa</taxon>
        <taxon>Ecdysozoa</taxon>
        <taxon>Arthropoda</taxon>
        <taxon>Hexapoda</taxon>
        <taxon>Insecta</taxon>
        <taxon>Pterygota</taxon>
        <taxon>Neoptera</taxon>
        <taxon>Endopterygota</taxon>
        <taxon>Lepidoptera</taxon>
        <taxon>Glossata</taxon>
        <taxon>Ditrysia</taxon>
        <taxon>Papilionoidea</taxon>
        <taxon>Nymphalidae</taxon>
        <taxon>Danainae</taxon>
        <taxon>Danaini</taxon>
        <taxon>Danaina</taxon>
        <taxon>Danaus</taxon>
        <taxon>Danaus</taxon>
    </lineage>
</organism>
<dbReference type="PROSITE" id="PS00221">
    <property type="entry name" value="MIP"/>
    <property type="match status" value="1"/>
</dbReference>
<feature type="transmembrane region" description="Helical" evidence="8">
    <location>
        <begin position="108"/>
        <end position="130"/>
    </location>
</feature>
<dbReference type="PANTHER" id="PTHR19139:SF270">
    <property type="entry name" value="ENTOMOGLYCEROPORIN 1-RELATED"/>
    <property type="match status" value="1"/>
</dbReference>
<evidence type="ECO:0000256" key="6">
    <source>
        <dbReference type="ARBA" id="ARBA00023136"/>
    </source>
</evidence>
<dbReference type="eggNOG" id="KOG0223">
    <property type="taxonomic scope" value="Eukaryota"/>
</dbReference>
<dbReference type="KEGG" id="dpl:KGM_204511"/>
<feature type="chain" id="PRO_5011120667" evidence="9">
    <location>
        <begin position="17"/>
        <end position="213"/>
    </location>
</feature>
<evidence type="ECO:0000256" key="3">
    <source>
        <dbReference type="ARBA" id="ARBA00022448"/>
    </source>
</evidence>
<name>A0A212FKG4_DANPL</name>
<dbReference type="InterPro" id="IPR022357">
    <property type="entry name" value="MIP_CS"/>
</dbReference>
<feature type="transmembrane region" description="Helical" evidence="8">
    <location>
        <begin position="67"/>
        <end position="88"/>
    </location>
</feature>
<dbReference type="Gene3D" id="1.20.1080.10">
    <property type="entry name" value="Glycerol uptake facilitator protein"/>
    <property type="match status" value="1"/>
</dbReference>
<evidence type="ECO:0000256" key="4">
    <source>
        <dbReference type="ARBA" id="ARBA00022692"/>
    </source>
</evidence>
<evidence type="ECO:0000313" key="10">
    <source>
        <dbReference type="EMBL" id="OWR54234.1"/>
    </source>
</evidence>
<protein>
    <submittedName>
        <fullName evidence="10">Aquaporin</fullName>
    </submittedName>
</protein>
<reference evidence="10 11" key="1">
    <citation type="journal article" date="2011" name="Cell">
        <title>The monarch butterfly genome yields insights into long-distance migration.</title>
        <authorList>
            <person name="Zhan S."/>
            <person name="Merlin C."/>
            <person name="Boore J.L."/>
            <person name="Reppert S.M."/>
        </authorList>
    </citation>
    <scope>NUCLEOTIDE SEQUENCE [LARGE SCALE GENOMIC DNA]</scope>
    <source>
        <strain evidence="10">F-2</strain>
    </source>
</reference>
<keyword evidence="11" id="KW-1185">Reference proteome</keyword>
<accession>A0A212FKG4</accession>
<gene>
    <name evidence="10" type="ORF">KGM_204511</name>
</gene>
<evidence type="ECO:0000256" key="7">
    <source>
        <dbReference type="RuleBase" id="RU000477"/>
    </source>
</evidence>
<dbReference type="GO" id="GO:0005886">
    <property type="term" value="C:plasma membrane"/>
    <property type="evidence" value="ECO:0007669"/>
    <property type="project" value="TreeGrafter"/>
</dbReference>
<evidence type="ECO:0000256" key="5">
    <source>
        <dbReference type="ARBA" id="ARBA00022989"/>
    </source>
</evidence>
<dbReference type="STRING" id="278856.A0A212FKG4"/>
<dbReference type="FunCoup" id="A0A212FKG4">
    <property type="interactions" value="63"/>
</dbReference>
<evidence type="ECO:0000256" key="9">
    <source>
        <dbReference type="SAM" id="SignalP"/>
    </source>
</evidence>
<dbReference type="InterPro" id="IPR000425">
    <property type="entry name" value="MIP"/>
</dbReference>
<dbReference type="InterPro" id="IPR023271">
    <property type="entry name" value="Aquaporin-like"/>
</dbReference>
<keyword evidence="9" id="KW-0732">Signal</keyword>
<keyword evidence="4 7" id="KW-0812">Transmembrane</keyword>
<dbReference type="PANTHER" id="PTHR19139">
    <property type="entry name" value="AQUAPORIN TRANSPORTER"/>
    <property type="match status" value="1"/>
</dbReference>
<dbReference type="InParanoid" id="A0A212FKG4"/>
<proteinExistence type="inferred from homology"/>
<feature type="transmembrane region" description="Helical" evidence="8">
    <location>
        <begin position="142"/>
        <end position="164"/>
    </location>
</feature>
<comment type="subcellular location">
    <subcellularLocation>
        <location evidence="1">Membrane</location>
        <topology evidence="1">Multi-pass membrane protein</topology>
    </subcellularLocation>
</comment>
<dbReference type="AlphaFoldDB" id="A0A212FKG4"/>
<keyword evidence="6 8" id="KW-0472">Membrane</keyword>
<evidence type="ECO:0000256" key="8">
    <source>
        <dbReference type="SAM" id="Phobius"/>
    </source>
</evidence>
<dbReference type="GO" id="GO:0015267">
    <property type="term" value="F:channel activity"/>
    <property type="evidence" value="ECO:0007669"/>
    <property type="project" value="InterPro"/>
</dbReference>
<keyword evidence="3 7" id="KW-0813">Transport</keyword>
<feature type="transmembrane region" description="Helical" evidence="8">
    <location>
        <begin position="184"/>
        <end position="204"/>
    </location>
</feature>
<dbReference type="PRINTS" id="PR00783">
    <property type="entry name" value="MINTRINSICP"/>
</dbReference>
<evidence type="ECO:0000313" key="11">
    <source>
        <dbReference type="Proteomes" id="UP000007151"/>
    </source>
</evidence>
<dbReference type="Pfam" id="PF00230">
    <property type="entry name" value="MIP"/>
    <property type="match status" value="1"/>
</dbReference>